<dbReference type="SUPFAM" id="SSF51735">
    <property type="entry name" value="NAD(P)-binding Rossmann-fold domains"/>
    <property type="match status" value="1"/>
</dbReference>
<keyword evidence="4" id="KW-0963">Cytoplasm</keyword>
<dbReference type="UniPathway" id="UPA00098">
    <property type="reaction ID" value="UER00361"/>
</dbReference>
<sequence>MTLKEPLRFVCLKPRAMPNSTPILLIGAGKMGQAMLLGWLASDFLSIQVLENFPSDTLKSLPVDINPSTVTINENQIVILAVKPQNYRDVLDEHQANIHPNAMVISILAGISVDALRGALPGRCIVRAMPNTPATIGQGLTALCAPQDISDAHSNIATSLMKAVGEVVWVENEAMIDAVTAVSGSGPAYLFHFVEALTVAAINVGFAPDMAETFARKTITGSAALLESSEENAAQLRENVTSKGGTTQAALDVLMGEPSLQSILLEAVKAAKKRSEELSKI</sequence>
<dbReference type="PIRSF" id="PIRSF000193">
    <property type="entry name" value="Pyrrol-5-carb_rd"/>
    <property type="match status" value="1"/>
</dbReference>
<dbReference type="Proteomes" id="UP000252132">
    <property type="component" value="Unassembled WGS sequence"/>
</dbReference>
<comment type="function">
    <text evidence="4">Catalyzes the reduction of 1-pyrroline-5-carboxylate (PCA) to L-proline.</text>
</comment>
<dbReference type="Gene3D" id="3.40.50.720">
    <property type="entry name" value="NAD(P)-binding Rossmann-like Domain"/>
    <property type="match status" value="1"/>
</dbReference>
<keyword evidence="4" id="KW-0641">Proline biosynthesis</keyword>
<keyword evidence="4" id="KW-0028">Amino-acid biosynthesis</keyword>
<proteinExistence type="inferred from homology"/>
<comment type="catalytic activity">
    <reaction evidence="4">
        <text>L-proline + NAD(+) = (S)-1-pyrroline-5-carboxylate + NADH + 2 H(+)</text>
        <dbReference type="Rhea" id="RHEA:14105"/>
        <dbReference type="ChEBI" id="CHEBI:15378"/>
        <dbReference type="ChEBI" id="CHEBI:17388"/>
        <dbReference type="ChEBI" id="CHEBI:57540"/>
        <dbReference type="ChEBI" id="CHEBI:57945"/>
        <dbReference type="ChEBI" id="CHEBI:60039"/>
        <dbReference type="EC" id="1.5.1.2"/>
    </reaction>
</comment>
<feature type="domain" description="Pyrroline-5-carboxylate reductase catalytic N-terminal" evidence="7">
    <location>
        <begin position="23"/>
        <end position="110"/>
    </location>
</feature>
<reference evidence="9 10" key="1">
    <citation type="journal article" date="2018" name="Microbiome">
        <title>Fine metagenomic profile of the Mediterranean stratified and mixed water columns revealed by assembly and recruitment.</title>
        <authorList>
            <person name="Haro-Moreno J.M."/>
            <person name="Lopez-Perez M."/>
            <person name="De La Torre J.R."/>
            <person name="Picazo A."/>
            <person name="Camacho A."/>
            <person name="Rodriguez-Valera F."/>
        </authorList>
    </citation>
    <scope>NUCLEOTIDE SEQUENCE [LARGE SCALE GENOMIC DNA]</scope>
    <source>
        <strain evidence="9">MED-G55</strain>
    </source>
</reference>
<dbReference type="EC" id="1.5.1.2" evidence="4 5"/>
<dbReference type="PANTHER" id="PTHR11645">
    <property type="entry name" value="PYRROLINE-5-CARBOXYLATE REDUCTASE"/>
    <property type="match status" value="1"/>
</dbReference>
<evidence type="ECO:0000313" key="10">
    <source>
        <dbReference type="Proteomes" id="UP000252132"/>
    </source>
</evidence>
<comment type="caution">
    <text evidence="9">The sequence shown here is derived from an EMBL/GenBank/DDBJ whole genome shotgun (WGS) entry which is preliminary data.</text>
</comment>
<dbReference type="PANTHER" id="PTHR11645:SF0">
    <property type="entry name" value="PYRROLINE-5-CARBOXYLATE REDUCTASE 3"/>
    <property type="match status" value="1"/>
</dbReference>
<evidence type="ECO:0000256" key="6">
    <source>
        <dbReference type="PIRSR" id="PIRSR000193-1"/>
    </source>
</evidence>
<comment type="similarity">
    <text evidence="1 4">Belongs to the pyrroline-5-carboxylate reductase family.</text>
</comment>
<dbReference type="Gene3D" id="1.10.3730.10">
    <property type="entry name" value="ProC C-terminal domain-like"/>
    <property type="match status" value="1"/>
</dbReference>
<feature type="domain" description="Pyrroline-5-carboxylate reductase dimerisation" evidence="8">
    <location>
        <begin position="173"/>
        <end position="278"/>
    </location>
</feature>
<dbReference type="InterPro" id="IPR028939">
    <property type="entry name" value="P5C_Rdtase_cat_N"/>
</dbReference>
<dbReference type="EMBL" id="QOQF01000002">
    <property type="protein sequence ID" value="RCL78303.1"/>
    <property type="molecule type" value="Genomic_DNA"/>
</dbReference>
<accession>A0A368E412</accession>
<dbReference type="NCBIfam" id="TIGR00112">
    <property type="entry name" value="proC"/>
    <property type="match status" value="1"/>
</dbReference>
<evidence type="ECO:0000259" key="7">
    <source>
        <dbReference type="Pfam" id="PF03807"/>
    </source>
</evidence>
<evidence type="ECO:0000256" key="3">
    <source>
        <dbReference type="ARBA" id="ARBA00023002"/>
    </source>
</evidence>
<protein>
    <recommendedName>
        <fullName evidence="4 5">Pyrroline-5-carboxylate reductase</fullName>
        <shortName evidence="4">P5C reductase</shortName>
        <shortName evidence="4">P5CR</shortName>
        <ecNumber evidence="4 5">1.5.1.2</ecNumber>
    </recommendedName>
    <alternativeName>
        <fullName evidence="4">PCA reductase</fullName>
    </alternativeName>
</protein>
<dbReference type="HAMAP" id="MF_01925">
    <property type="entry name" value="P5C_reductase"/>
    <property type="match status" value="1"/>
</dbReference>
<dbReference type="SUPFAM" id="SSF48179">
    <property type="entry name" value="6-phosphogluconate dehydrogenase C-terminal domain-like"/>
    <property type="match status" value="1"/>
</dbReference>
<feature type="binding site" evidence="6">
    <location>
        <begin position="81"/>
        <end position="84"/>
    </location>
    <ligand>
        <name>NADP(+)</name>
        <dbReference type="ChEBI" id="CHEBI:58349"/>
    </ligand>
</feature>
<dbReference type="GO" id="GO:0005737">
    <property type="term" value="C:cytoplasm"/>
    <property type="evidence" value="ECO:0007669"/>
    <property type="project" value="UniProtKB-SubCell"/>
</dbReference>
<comment type="subcellular location">
    <subcellularLocation>
        <location evidence="4">Cytoplasm</location>
    </subcellularLocation>
</comment>
<evidence type="ECO:0000259" key="8">
    <source>
        <dbReference type="Pfam" id="PF14748"/>
    </source>
</evidence>
<evidence type="ECO:0000256" key="5">
    <source>
        <dbReference type="NCBIfam" id="TIGR00112"/>
    </source>
</evidence>
<dbReference type="FunFam" id="1.10.3730.10:FF:000001">
    <property type="entry name" value="Pyrroline-5-carboxylate reductase"/>
    <property type="match status" value="1"/>
</dbReference>
<comment type="pathway">
    <text evidence="4">Amino-acid biosynthesis; L-proline biosynthesis; L-proline from L-glutamate 5-semialdehyde: step 1/1.</text>
</comment>
<gene>
    <name evidence="4" type="primary">proC</name>
    <name evidence="9" type="ORF">DBW69_01130</name>
</gene>
<evidence type="ECO:0000313" key="9">
    <source>
        <dbReference type="EMBL" id="RCL78303.1"/>
    </source>
</evidence>
<dbReference type="InterPro" id="IPR000304">
    <property type="entry name" value="Pyrroline-COOH_reductase"/>
</dbReference>
<comment type="catalytic activity">
    <reaction evidence="4">
        <text>L-proline + NADP(+) = (S)-1-pyrroline-5-carboxylate + NADPH + 2 H(+)</text>
        <dbReference type="Rhea" id="RHEA:14109"/>
        <dbReference type="ChEBI" id="CHEBI:15378"/>
        <dbReference type="ChEBI" id="CHEBI:17388"/>
        <dbReference type="ChEBI" id="CHEBI:57783"/>
        <dbReference type="ChEBI" id="CHEBI:58349"/>
        <dbReference type="ChEBI" id="CHEBI:60039"/>
        <dbReference type="EC" id="1.5.1.2"/>
    </reaction>
</comment>
<dbReference type="Pfam" id="PF03807">
    <property type="entry name" value="F420_oxidored"/>
    <property type="match status" value="1"/>
</dbReference>
<organism evidence="9 10">
    <name type="scientific">PS1 clade bacterium</name>
    <dbReference type="NCBI Taxonomy" id="2175152"/>
    <lineage>
        <taxon>Bacteria</taxon>
        <taxon>Pseudomonadati</taxon>
        <taxon>Pseudomonadota</taxon>
        <taxon>Alphaproteobacteria</taxon>
        <taxon>PS1 clade</taxon>
    </lineage>
</organism>
<keyword evidence="3 4" id="KW-0560">Oxidoreductase</keyword>
<dbReference type="GO" id="GO:0004735">
    <property type="term" value="F:pyrroline-5-carboxylate reductase activity"/>
    <property type="evidence" value="ECO:0007669"/>
    <property type="project" value="UniProtKB-UniRule"/>
</dbReference>
<dbReference type="InterPro" id="IPR036291">
    <property type="entry name" value="NAD(P)-bd_dom_sf"/>
</dbReference>
<dbReference type="InterPro" id="IPR008927">
    <property type="entry name" value="6-PGluconate_DH-like_C_sf"/>
</dbReference>
<dbReference type="GO" id="GO:0055129">
    <property type="term" value="P:L-proline biosynthetic process"/>
    <property type="evidence" value="ECO:0007669"/>
    <property type="project" value="UniProtKB-UniRule"/>
</dbReference>
<evidence type="ECO:0000256" key="1">
    <source>
        <dbReference type="ARBA" id="ARBA00005525"/>
    </source>
</evidence>
<name>A0A368E412_9PROT</name>
<evidence type="ECO:0000256" key="2">
    <source>
        <dbReference type="ARBA" id="ARBA00022857"/>
    </source>
</evidence>
<dbReference type="Pfam" id="PF14748">
    <property type="entry name" value="P5CR_dimer"/>
    <property type="match status" value="1"/>
</dbReference>
<dbReference type="AlphaFoldDB" id="A0A368E412"/>
<evidence type="ECO:0000256" key="4">
    <source>
        <dbReference type="HAMAP-Rule" id="MF_01925"/>
    </source>
</evidence>
<keyword evidence="2 4" id="KW-0521">NADP</keyword>
<dbReference type="InterPro" id="IPR029036">
    <property type="entry name" value="P5CR_dimer"/>
</dbReference>
<feature type="binding site" evidence="6">
    <location>
        <begin position="26"/>
        <end position="31"/>
    </location>
    <ligand>
        <name>NADP(+)</name>
        <dbReference type="ChEBI" id="CHEBI:58349"/>
    </ligand>
</feature>